<accession>A0A660C5S0</accession>
<dbReference type="EMBL" id="VLJV01000001">
    <property type="protein sequence ID" value="TWH18686.1"/>
    <property type="molecule type" value="Genomic_DNA"/>
</dbReference>
<dbReference type="Pfam" id="PF00196">
    <property type="entry name" value="GerE"/>
    <property type="match status" value="1"/>
</dbReference>
<dbReference type="Pfam" id="PF13401">
    <property type="entry name" value="AAA_22"/>
    <property type="match status" value="1"/>
</dbReference>
<protein>
    <submittedName>
        <fullName evidence="2">Putative ATPase</fullName>
    </submittedName>
</protein>
<dbReference type="GO" id="GO:0016887">
    <property type="term" value="F:ATP hydrolysis activity"/>
    <property type="evidence" value="ECO:0007669"/>
    <property type="project" value="InterPro"/>
</dbReference>
<sequence length="772" mass="83575">MSGAAGRVPAQVTSFVGRDDELSAVRESLAQCRLVSLVGPGGVGKTRLAVETARVLDSEVPDGAWFVSLAHLTDPAQVAQAVVNALAMKFSTTNVVDHLVASLMDRDMLVVLDNCEHVLSGCQAFVARVLSMAPGVRFLTASRQALGISGERVVEVRPLAAPDPDAALRVQDASRYPAIQLLDERASAISSHYRLTDESIDLVAQLVRRLDGLPLAIELAAARLRSLSLRELLERVSDRFRILGGGDPTDLPQHRTLRALVEWSHELCSPDEQRLWARMSVFTESTDLASVEAICADHESTDVVDTLDALVAKSILITETTPCGLRYRMLESISEYGRERLHARGEEQTLRHRHREHFLELANRAGAAFWGPDQARHLAHLTTELPNFGTALDSFGGDDDKQAQRNALALAARLRILWVMGGHLQEGRRRLEQALAAHTTACPERVEALWSCAWVALLQGDQDATRDRLDECASLKAAADPHTRSFCATWQGSLALFQGDLDAAVEHFTAAAAGHRTEGSAEGLLMSLFQLALTHALLGNPTEAHRLCDEAVAGSTTIGDDWAHSYALWTRAHVAVAEGRLEDAITAGCQSLELSMPLDNQLGIALVFEVLAVASVAAGRHHEGATLLGLAETAWRKVGTDLQAFGPQLANLRGQAAARARAALGAAKFQQAHREAAGFNYAQVCTYLDILARTYSDDADVAPASPEPITLTRREREVAALVGKGLSNRDIAARLVLSHRTVEGHVEHILAKLGFRSRAEIAVWATTREPAT</sequence>
<dbReference type="RefSeq" id="WP_030532038.1">
    <property type="nucleotide sequence ID" value="NZ_JOIJ01000006.1"/>
</dbReference>
<dbReference type="InterPro" id="IPR036388">
    <property type="entry name" value="WH-like_DNA-bd_sf"/>
</dbReference>
<dbReference type="InterPro" id="IPR000792">
    <property type="entry name" value="Tscrpt_reg_LuxR_C"/>
</dbReference>
<feature type="domain" description="HTH luxR-type" evidence="1">
    <location>
        <begin position="704"/>
        <end position="769"/>
    </location>
</feature>
<dbReference type="SUPFAM" id="SSF46894">
    <property type="entry name" value="C-terminal effector domain of the bipartite response regulators"/>
    <property type="match status" value="1"/>
</dbReference>
<dbReference type="InterPro" id="IPR027417">
    <property type="entry name" value="P-loop_NTPase"/>
</dbReference>
<dbReference type="PROSITE" id="PS50043">
    <property type="entry name" value="HTH_LUXR_2"/>
    <property type="match status" value="1"/>
</dbReference>
<keyword evidence="3" id="KW-1185">Reference proteome</keyword>
<dbReference type="CDD" id="cd06170">
    <property type="entry name" value="LuxR_C_like"/>
    <property type="match status" value="1"/>
</dbReference>
<name>A0A660C5S0_9PSEU</name>
<dbReference type="PRINTS" id="PR00364">
    <property type="entry name" value="DISEASERSIST"/>
</dbReference>
<dbReference type="PANTHER" id="PTHR47691:SF3">
    <property type="entry name" value="HTH-TYPE TRANSCRIPTIONAL REGULATOR RV0890C-RELATED"/>
    <property type="match status" value="1"/>
</dbReference>
<dbReference type="Proteomes" id="UP000317303">
    <property type="component" value="Unassembled WGS sequence"/>
</dbReference>
<dbReference type="InterPro" id="IPR058852">
    <property type="entry name" value="HTH_77"/>
</dbReference>
<dbReference type="InterPro" id="IPR011990">
    <property type="entry name" value="TPR-like_helical_dom_sf"/>
</dbReference>
<dbReference type="InterPro" id="IPR049945">
    <property type="entry name" value="AAA_22"/>
</dbReference>
<dbReference type="PRINTS" id="PR00038">
    <property type="entry name" value="HTHLUXR"/>
</dbReference>
<dbReference type="Gene3D" id="1.10.10.10">
    <property type="entry name" value="Winged helix-like DNA-binding domain superfamily/Winged helix DNA-binding domain"/>
    <property type="match status" value="1"/>
</dbReference>
<dbReference type="GO" id="GO:0006355">
    <property type="term" value="P:regulation of DNA-templated transcription"/>
    <property type="evidence" value="ECO:0007669"/>
    <property type="project" value="InterPro"/>
</dbReference>
<dbReference type="SUPFAM" id="SSF52540">
    <property type="entry name" value="P-loop containing nucleoside triphosphate hydrolases"/>
    <property type="match status" value="1"/>
</dbReference>
<dbReference type="OrthoDB" id="9812579at2"/>
<dbReference type="Gene3D" id="1.25.40.10">
    <property type="entry name" value="Tetratricopeptide repeat domain"/>
    <property type="match status" value="1"/>
</dbReference>
<dbReference type="PANTHER" id="PTHR47691">
    <property type="entry name" value="REGULATOR-RELATED"/>
    <property type="match status" value="1"/>
</dbReference>
<dbReference type="SMART" id="SM00421">
    <property type="entry name" value="HTH_LUXR"/>
    <property type="match status" value="1"/>
</dbReference>
<dbReference type="GO" id="GO:0003677">
    <property type="term" value="F:DNA binding"/>
    <property type="evidence" value="ECO:0007669"/>
    <property type="project" value="InterPro"/>
</dbReference>
<organism evidence="2 3">
    <name type="scientific">Prauserella rugosa</name>
    <dbReference type="NCBI Taxonomy" id="43354"/>
    <lineage>
        <taxon>Bacteria</taxon>
        <taxon>Bacillati</taxon>
        <taxon>Actinomycetota</taxon>
        <taxon>Actinomycetes</taxon>
        <taxon>Pseudonocardiales</taxon>
        <taxon>Pseudonocardiaceae</taxon>
        <taxon>Prauserella</taxon>
    </lineage>
</organism>
<dbReference type="PROSITE" id="PS00622">
    <property type="entry name" value="HTH_LUXR_1"/>
    <property type="match status" value="1"/>
</dbReference>
<dbReference type="Gene3D" id="3.40.50.300">
    <property type="entry name" value="P-loop containing nucleotide triphosphate hydrolases"/>
    <property type="match status" value="1"/>
</dbReference>
<dbReference type="AlphaFoldDB" id="A0A660C5S0"/>
<gene>
    <name evidence="2" type="ORF">JD82_00507</name>
</gene>
<evidence type="ECO:0000259" key="1">
    <source>
        <dbReference type="PROSITE" id="PS50043"/>
    </source>
</evidence>
<dbReference type="SUPFAM" id="SSF48452">
    <property type="entry name" value="TPR-like"/>
    <property type="match status" value="1"/>
</dbReference>
<evidence type="ECO:0000313" key="3">
    <source>
        <dbReference type="Proteomes" id="UP000317303"/>
    </source>
</evidence>
<comment type="caution">
    <text evidence="2">The sequence shown here is derived from an EMBL/GenBank/DDBJ whole genome shotgun (WGS) entry which is preliminary data.</text>
</comment>
<reference evidence="2 3" key="1">
    <citation type="submission" date="2019-07" db="EMBL/GenBank/DDBJ databases">
        <title>R&amp;d 2014.</title>
        <authorList>
            <person name="Klenk H.-P."/>
        </authorList>
    </citation>
    <scope>NUCLEOTIDE SEQUENCE [LARGE SCALE GENOMIC DNA]</scope>
    <source>
        <strain evidence="2 3">DSM 43194</strain>
    </source>
</reference>
<dbReference type="InterPro" id="IPR016032">
    <property type="entry name" value="Sig_transdc_resp-reg_C-effctor"/>
</dbReference>
<dbReference type="Pfam" id="PF25872">
    <property type="entry name" value="HTH_77"/>
    <property type="match status" value="1"/>
</dbReference>
<evidence type="ECO:0000313" key="2">
    <source>
        <dbReference type="EMBL" id="TWH18686.1"/>
    </source>
</evidence>
<proteinExistence type="predicted"/>